<gene>
    <name evidence="1" type="ORF">OIU84_001282</name>
</gene>
<comment type="caution">
    <text evidence="1">The sequence shown here is derived from an EMBL/GenBank/DDBJ whole genome shotgun (WGS) entry which is preliminary data.</text>
</comment>
<organism evidence="1 2">
    <name type="scientific">Salix udensis</name>
    <dbReference type="NCBI Taxonomy" id="889485"/>
    <lineage>
        <taxon>Eukaryota</taxon>
        <taxon>Viridiplantae</taxon>
        <taxon>Streptophyta</taxon>
        <taxon>Embryophyta</taxon>
        <taxon>Tracheophyta</taxon>
        <taxon>Spermatophyta</taxon>
        <taxon>Magnoliopsida</taxon>
        <taxon>eudicotyledons</taxon>
        <taxon>Gunneridae</taxon>
        <taxon>Pentapetalae</taxon>
        <taxon>rosids</taxon>
        <taxon>fabids</taxon>
        <taxon>Malpighiales</taxon>
        <taxon>Salicaceae</taxon>
        <taxon>Saliceae</taxon>
        <taxon>Salix</taxon>
    </lineage>
</organism>
<protein>
    <submittedName>
        <fullName evidence="1">Uncharacterized protein</fullName>
    </submittedName>
</protein>
<keyword evidence="2" id="KW-1185">Reference proteome</keyword>
<proteinExistence type="predicted"/>
<sequence>MLQLIWTTQTRKCFILCHQALDPGCIWVLWRELPHLSPMSFGMEYLLEQTQVNLSYQCRLWFTMSFAVYVFPLIDSIFNDPPVNPRESC</sequence>
<accession>A0AAD6P6L1</accession>
<dbReference type="EMBL" id="JAPFFJ010000010">
    <property type="protein sequence ID" value="KAJ6417866.1"/>
    <property type="molecule type" value="Genomic_DNA"/>
</dbReference>
<reference evidence="1 2" key="1">
    <citation type="journal article" date="2023" name="Int. J. Mol. Sci.">
        <title>De Novo Assembly and Annotation of 11 Diverse Shrub Willow (Salix) Genomes Reveals Novel Gene Organization in Sex-Linked Regions.</title>
        <authorList>
            <person name="Hyden B."/>
            <person name="Feng K."/>
            <person name="Yates T.B."/>
            <person name="Jawdy S."/>
            <person name="Cereghino C."/>
            <person name="Smart L.B."/>
            <person name="Muchero W."/>
        </authorList>
    </citation>
    <scope>NUCLEOTIDE SEQUENCE [LARGE SCALE GENOMIC DNA]</scope>
    <source>
        <tissue evidence="1">Shoot tip</tissue>
    </source>
</reference>
<dbReference type="Proteomes" id="UP001162972">
    <property type="component" value="Chromosome 12"/>
</dbReference>
<dbReference type="AlphaFoldDB" id="A0AAD6P6L1"/>
<evidence type="ECO:0000313" key="2">
    <source>
        <dbReference type="Proteomes" id="UP001162972"/>
    </source>
</evidence>
<name>A0AAD6P6L1_9ROSI</name>
<evidence type="ECO:0000313" key="1">
    <source>
        <dbReference type="EMBL" id="KAJ6417866.1"/>
    </source>
</evidence>